<accession>A0A2L0D381</accession>
<dbReference type="AlphaFoldDB" id="A0A2L0D381"/>
<dbReference type="KEGG" id="splr:C0J00_03720"/>
<gene>
    <name evidence="1" type="ORF">C0J00_03720</name>
</gene>
<dbReference type="RefSeq" id="WP_018379594.1">
    <property type="nucleotide sequence ID" value="NZ_CP161815.1"/>
</dbReference>
<organism evidence="1 2">
    <name type="scientific">Streptococcus pluranimalium</name>
    <dbReference type="NCBI Taxonomy" id="82348"/>
    <lineage>
        <taxon>Bacteria</taxon>
        <taxon>Bacillati</taxon>
        <taxon>Bacillota</taxon>
        <taxon>Bacilli</taxon>
        <taxon>Lactobacillales</taxon>
        <taxon>Streptococcaceae</taxon>
        <taxon>Streptococcus</taxon>
    </lineage>
</organism>
<keyword evidence="2" id="KW-1185">Reference proteome</keyword>
<protein>
    <submittedName>
        <fullName evidence="1">Uncharacterized protein</fullName>
    </submittedName>
</protein>
<dbReference type="Proteomes" id="UP000238956">
    <property type="component" value="Chromosome"/>
</dbReference>
<dbReference type="EMBL" id="CP025536">
    <property type="protein sequence ID" value="AUW96287.1"/>
    <property type="molecule type" value="Genomic_DNA"/>
</dbReference>
<name>A0A2L0D381_9STRE</name>
<sequence length="100" mass="10785">MGYTEIMDMITSGATGGVEGARALKKKLDRYYIKTYCAPPIKTDRKQIEKTYDELIDVAAASAGTAVQTIGAQMDSGIKGKSGKAVLNVVNDNRSKFSDF</sequence>
<evidence type="ECO:0000313" key="2">
    <source>
        <dbReference type="Proteomes" id="UP000238956"/>
    </source>
</evidence>
<reference evidence="1 2" key="1">
    <citation type="submission" date="2017-12" db="EMBL/GenBank/DDBJ databases">
        <authorList>
            <person name="Hurst M.R.H."/>
        </authorList>
    </citation>
    <scope>NUCLEOTIDE SEQUENCE [LARGE SCALE GENOMIC DNA]</scope>
    <source>
        <strain evidence="1 2">TH11417</strain>
    </source>
</reference>
<evidence type="ECO:0000313" key="1">
    <source>
        <dbReference type="EMBL" id="AUW96287.1"/>
    </source>
</evidence>
<proteinExistence type="predicted"/>
<reference evidence="1 2" key="2">
    <citation type="submission" date="2018-02" db="EMBL/GenBank/DDBJ databases">
        <title>Whole genome sequencing analysis of Streptococcus pluranimalium isolated from cattle infected mastitis in China.</title>
        <authorList>
            <person name="Zhang J.-R."/>
            <person name="Hu G.-Z."/>
        </authorList>
    </citation>
    <scope>NUCLEOTIDE SEQUENCE [LARGE SCALE GENOMIC DNA]</scope>
    <source>
        <strain evidence="1 2">TH11417</strain>
    </source>
</reference>